<evidence type="ECO:0000313" key="4">
    <source>
        <dbReference type="Proteomes" id="UP001165289"/>
    </source>
</evidence>
<comment type="caution">
    <text evidence="3">The sequence shown here is derived from an EMBL/GenBank/DDBJ whole genome shotgun (WGS) entry which is preliminary data.</text>
</comment>
<evidence type="ECO:0000256" key="1">
    <source>
        <dbReference type="SAM" id="Phobius"/>
    </source>
</evidence>
<organism evidence="3 4">
    <name type="scientific">Oopsacas minuta</name>
    <dbReference type="NCBI Taxonomy" id="111878"/>
    <lineage>
        <taxon>Eukaryota</taxon>
        <taxon>Metazoa</taxon>
        <taxon>Porifera</taxon>
        <taxon>Hexactinellida</taxon>
        <taxon>Hexasterophora</taxon>
        <taxon>Lyssacinosida</taxon>
        <taxon>Leucopsacidae</taxon>
        <taxon>Oopsacas</taxon>
    </lineage>
</organism>
<feature type="transmembrane region" description="Helical" evidence="1">
    <location>
        <begin position="205"/>
        <end position="234"/>
    </location>
</feature>
<dbReference type="AlphaFoldDB" id="A0AAV7JL96"/>
<gene>
    <name evidence="3" type="ORF">LOD99_6849</name>
</gene>
<keyword evidence="1" id="KW-0812">Transmembrane</keyword>
<reference evidence="3 4" key="1">
    <citation type="journal article" date="2023" name="BMC Biol.">
        <title>The compact genome of the sponge Oopsacas minuta (Hexactinellida) is lacking key metazoan core genes.</title>
        <authorList>
            <person name="Santini S."/>
            <person name="Schenkelaars Q."/>
            <person name="Jourda C."/>
            <person name="Duchesne M."/>
            <person name="Belahbib H."/>
            <person name="Rocher C."/>
            <person name="Selva M."/>
            <person name="Riesgo A."/>
            <person name="Vervoort M."/>
            <person name="Leys S.P."/>
            <person name="Kodjabachian L."/>
            <person name="Le Bivic A."/>
            <person name="Borchiellini C."/>
            <person name="Claverie J.M."/>
            <person name="Renard E."/>
        </authorList>
    </citation>
    <scope>NUCLEOTIDE SEQUENCE [LARGE SCALE GENOMIC DNA]</scope>
    <source>
        <strain evidence="3">SPO-2</strain>
    </source>
</reference>
<feature type="signal peptide" evidence="2">
    <location>
        <begin position="1"/>
        <end position="16"/>
    </location>
</feature>
<evidence type="ECO:0008006" key="5">
    <source>
        <dbReference type="Google" id="ProtNLM"/>
    </source>
</evidence>
<keyword evidence="1" id="KW-1133">Transmembrane helix</keyword>
<proteinExistence type="predicted"/>
<dbReference type="EMBL" id="JAKMXF010000322">
    <property type="protein sequence ID" value="KAI6649130.1"/>
    <property type="molecule type" value="Genomic_DNA"/>
</dbReference>
<name>A0AAV7JL96_9METZ</name>
<protein>
    <recommendedName>
        <fullName evidence="5">CUB domain-containing protein</fullName>
    </recommendedName>
</protein>
<accession>A0AAV7JL96</accession>
<evidence type="ECO:0000313" key="3">
    <source>
        <dbReference type="EMBL" id="KAI6649130.1"/>
    </source>
</evidence>
<keyword evidence="2" id="KW-0732">Signal</keyword>
<keyword evidence="4" id="KW-1185">Reference proteome</keyword>
<feature type="chain" id="PRO_5043686802" description="CUB domain-containing protein" evidence="2">
    <location>
        <begin position="17"/>
        <end position="274"/>
    </location>
</feature>
<sequence>MLALFIVLLMVTGCQTQITPETFCQWKFQWGETDTPYQFPPRNVTCSFSFSDTLEFFNNDAVDHMIYRRTLAEYNNCNTINPDYTHESGDVYAPLNVSAGGSNMFTINSQSFGLTVPEEVYLISDDLTPGCCLRMAFQVGSSNDRECDINEQGGICSAVGMCNDSIPTSTPTATLASSATPFVTSPPSVITDSPVSSQDLNGGEIALIVIDVILIVLAISAGIVLVIVCVFIYIKMKQRDAGGETTPRRTTPRPGSQGVGIVAQRKQQLVKSTI</sequence>
<keyword evidence="1" id="KW-0472">Membrane</keyword>
<dbReference type="Proteomes" id="UP001165289">
    <property type="component" value="Unassembled WGS sequence"/>
</dbReference>
<evidence type="ECO:0000256" key="2">
    <source>
        <dbReference type="SAM" id="SignalP"/>
    </source>
</evidence>